<feature type="compositionally biased region" description="Acidic residues" evidence="5">
    <location>
        <begin position="2645"/>
        <end position="2654"/>
    </location>
</feature>
<name>A0A6A6TZA1_9PEZI</name>
<dbReference type="Pfam" id="PF12074">
    <property type="entry name" value="Gcn1_N"/>
    <property type="match status" value="1"/>
</dbReference>
<dbReference type="PROSITE" id="PS50077">
    <property type="entry name" value="HEAT_REPEAT"/>
    <property type="match status" value="2"/>
</dbReference>
<dbReference type="GO" id="GO:0005829">
    <property type="term" value="C:cytosol"/>
    <property type="evidence" value="ECO:0007669"/>
    <property type="project" value="TreeGrafter"/>
</dbReference>
<dbReference type="Pfam" id="PF24916">
    <property type="entry name" value="HEAT_GCN1_fung"/>
    <property type="match status" value="1"/>
</dbReference>
<evidence type="ECO:0000256" key="4">
    <source>
        <dbReference type="PROSITE-ProRule" id="PRU00103"/>
    </source>
</evidence>
<comment type="similarity">
    <text evidence="1">Belongs to the GCN1 family.</text>
</comment>
<dbReference type="FunFam" id="1.25.10.10:FF:000090">
    <property type="entry name" value="eIF-2-alpha kinase activator GCN1"/>
    <property type="match status" value="1"/>
</dbReference>
<feature type="domain" description="TOG" evidence="6">
    <location>
        <begin position="1346"/>
        <end position="1582"/>
    </location>
</feature>
<gene>
    <name evidence="7" type="ORF">BT63DRAFT_483211</name>
</gene>
<dbReference type="PANTHER" id="PTHR23346:SF7">
    <property type="entry name" value="STALLED RIBOSOME SENSOR GCN1"/>
    <property type="match status" value="1"/>
</dbReference>
<dbReference type="InterPro" id="IPR011989">
    <property type="entry name" value="ARM-like"/>
</dbReference>
<dbReference type="InterPro" id="IPR016024">
    <property type="entry name" value="ARM-type_fold"/>
</dbReference>
<evidence type="ECO:0000256" key="1">
    <source>
        <dbReference type="ARBA" id="ARBA00007366"/>
    </source>
</evidence>
<dbReference type="Pfam" id="PF24987">
    <property type="entry name" value="HEAT_EF3_N"/>
    <property type="match status" value="1"/>
</dbReference>
<dbReference type="GO" id="GO:1904688">
    <property type="term" value="P:regulation of cytoplasmic translational initiation"/>
    <property type="evidence" value="ECO:0007669"/>
    <property type="project" value="UniProtKB-ARBA"/>
</dbReference>
<dbReference type="SMART" id="SM01349">
    <property type="entry name" value="TOG"/>
    <property type="match status" value="2"/>
</dbReference>
<evidence type="ECO:0000256" key="5">
    <source>
        <dbReference type="SAM" id="MobiDB-lite"/>
    </source>
</evidence>
<dbReference type="Pfam" id="PF24993">
    <property type="entry name" value="GNC1_N"/>
    <property type="match status" value="1"/>
</dbReference>
<evidence type="ECO:0000313" key="8">
    <source>
        <dbReference type="Proteomes" id="UP000799302"/>
    </source>
</evidence>
<evidence type="ECO:0000313" key="7">
    <source>
        <dbReference type="EMBL" id="KAF2664507.1"/>
    </source>
</evidence>
<dbReference type="InterPro" id="IPR021133">
    <property type="entry name" value="HEAT_type_2"/>
</dbReference>
<keyword evidence="2" id="KW-0677">Repeat</keyword>
<dbReference type="Gene3D" id="1.25.10.10">
    <property type="entry name" value="Leucine-rich Repeat Variant"/>
    <property type="match status" value="6"/>
</dbReference>
<dbReference type="SUPFAM" id="SSF48371">
    <property type="entry name" value="ARM repeat"/>
    <property type="match status" value="4"/>
</dbReference>
<dbReference type="Pfam" id="PF25801">
    <property type="entry name" value="HEAT_GCN1_C_2"/>
    <property type="match status" value="1"/>
</dbReference>
<reference evidence="7" key="1">
    <citation type="journal article" date="2020" name="Stud. Mycol.">
        <title>101 Dothideomycetes genomes: a test case for predicting lifestyles and emergence of pathogens.</title>
        <authorList>
            <person name="Haridas S."/>
            <person name="Albert R."/>
            <person name="Binder M."/>
            <person name="Bloem J."/>
            <person name="Labutti K."/>
            <person name="Salamov A."/>
            <person name="Andreopoulos B."/>
            <person name="Baker S."/>
            <person name="Barry K."/>
            <person name="Bills G."/>
            <person name="Bluhm B."/>
            <person name="Cannon C."/>
            <person name="Castanera R."/>
            <person name="Culley D."/>
            <person name="Daum C."/>
            <person name="Ezra D."/>
            <person name="Gonzalez J."/>
            <person name="Henrissat B."/>
            <person name="Kuo A."/>
            <person name="Liang C."/>
            <person name="Lipzen A."/>
            <person name="Lutzoni F."/>
            <person name="Magnuson J."/>
            <person name="Mondo S."/>
            <person name="Nolan M."/>
            <person name="Ohm R."/>
            <person name="Pangilinan J."/>
            <person name="Park H.-J."/>
            <person name="Ramirez L."/>
            <person name="Alfaro M."/>
            <person name="Sun H."/>
            <person name="Tritt A."/>
            <person name="Yoshinaga Y."/>
            <person name="Zwiers L.-H."/>
            <person name="Turgeon B."/>
            <person name="Goodwin S."/>
            <person name="Spatafora J."/>
            <person name="Crous P."/>
            <person name="Grigoriev I."/>
        </authorList>
    </citation>
    <scope>NUCLEOTIDE SEQUENCE</scope>
    <source>
        <strain evidence="7">CBS 115976</strain>
    </source>
</reference>
<dbReference type="Pfam" id="PF24984">
    <property type="entry name" value="HEAT_EF3_GNC1"/>
    <property type="match status" value="1"/>
</dbReference>
<dbReference type="Proteomes" id="UP000799302">
    <property type="component" value="Unassembled WGS sequence"/>
</dbReference>
<proteinExistence type="inferred from homology"/>
<feature type="repeat" description="HEAT" evidence="4">
    <location>
        <begin position="1523"/>
        <end position="1560"/>
    </location>
</feature>
<dbReference type="GO" id="GO:0034198">
    <property type="term" value="P:cellular response to amino acid starvation"/>
    <property type="evidence" value="ECO:0007669"/>
    <property type="project" value="TreeGrafter"/>
</dbReference>
<dbReference type="OrthoDB" id="5148094at2759"/>
<dbReference type="InterPro" id="IPR022716">
    <property type="entry name" value="Gcn1_N"/>
</dbReference>
<feature type="domain" description="TOG" evidence="6">
    <location>
        <begin position="1666"/>
        <end position="1921"/>
    </location>
</feature>
<dbReference type="InterPro" id="IPR057546">
    <property type="entry name" value="HEAT_GCN1"/>
</dbReference>
<evidence type="ECO:0000256" key="3">
    <source>
        <dbReference type="ARBA" id="ARBA00072275"/>
    </source>
</evidence>
<keyword evidence="8" id="KW-1185">Reference proteome</keyword>
<dbReference type="InterPro" id="IPR056809">
    <property type="entry name" value="HEAT_GCN1_fung"/>
</dbReference>
<feature type="region of interest" description="Disordered" evidence="5">
    <location>
        <begin position="2638"/>
        <end position="2668"/>
    </location>
</feature>
<accession>A0A6A6TZA1</accession>
<evidence type="ECO:0000256" key="2">
    <source>
        <dbReference type="ARBA" id="ARBA00022737"/>
    </source>
</evidence>
<evidence type="ECO:0000259" key="6">
    <source>
        <dbReference type="SMART" id="SM01349"/>
    </source>
</evidence>
<feature type="repeat" description="HEAT" evidence="4">
    <location>
        <begin position="1984"/>
        <end position="2021"/>
    </location>
</feature>
<sequence>MAESGGSVQAAPVTRESLSRELFSSSTKLRIPVLNAHAQRIRNDDLPVPALTALSRLLFETHSFYVDRPSRRAAESCLRSLIANPKAAEFLGSFLDLVNFEAKKASLAPADYFVLTEWISIILTELAVHPKLWSKWWPQTLEALAIVFESTIAVSRKPVRLQATRIARRAIRQVFQNQDVSKDALPDFLKSLTKKSSSSIARNTPLLGVIAGVTARLPEQKPTFEANKSEIFTFFTREIIGSRTVLPQHIAEGLQDFWENYVSLEDLQKEVVPPIEKALLRAPEVVLNDLVTPMVLALPPGIDLSDILLKNLLKPILSNIKSSNASIRSGAVNTFHALASRATDESAIDKIADELLNPLKTNKVPGAEQKVLYSRMLSSLPGSSSLSKKIPAGLAAVALKEPNENAVEAEVDAIAKQIRYAFENGASVESTASDAFVKGLSDKKPSVRRIWALKFGDIIWNLSPDQLKQPQVATFASPVAAKSSDSLKEVISNQIQAAQNGLATVAYVFTALACSRLDGVKDSAGKAVIPTNTVSKQALLWDGKPSFLVNPKVFTKATNIEDLIWATRAMNATTSGVLESGCAPESKQAWSQATIYFLTGESIPNDVRIEAASLVTASYTNSPEQFGDILIQGVWDWLHSLHTNEKDSVAILARVDASRLSNVLRLICPPASSDSETKVEKAVLENQMINLLVLARSDLVPRVTWIDLCLRVGLDPGTLVKENGSKCLAQITDVPEKWTGEFAVVVRKAAYHASSDLAFVAPESAISLLLDQIRSDLNPTQLEGIGSTEASIFRTPEGTAYIDVLATKSSSTIIDKKVKDYDILKWEEDFRAQQASKNKQTKKLTPDEQAKVKAQLAKESAIRERVSAVHTKLQRGVGIIQALATGPPTDSERWIVQAIDMLQEIVNSGAGLVVGDTASLVYLDCAHLISSRVGPMNKFVGVATLRAMGVTQLPTELMAEPLSEMITRILYRLRFLGERPFDVVSLAYMLPLMLFVLDSGGYAGKDNEENDVQLTLALEFIESHNDLFANERLPRRKVLKALVSAMQKYNQHYKLIKDNLQGLVHSIEPTISSSETDVLLQAIIVPEVSVRTAALQAIDNDLDLSDHDYCEEVWVAYHDMVPENAELARTIWDENEMKAPDNSALDVLKYLESQDRQLREATASTVAETVGNAPKMFKVVMAKLEETYIEAAKPRVPDKDEYGLPRKTNLADPWEHRSGIALTLKALSPLFDPQELVSFVRFMIDKGPLGDRSATVRDEMIQASTAIIHSAASKKVEELMTIFESALEAPGKGAASDEVNEAVVILYGALARHLKAGDKRVPKVVQRLLETLSTPSEQVQYAVAQCLPPLVKASPDQASEYVQKMLDTLLNSKKYADQRGAAYGLAGVVQGRGIASLREFRIMSTLAGAAGAKKESNQRQGAFLAYELLSFILGRLFEPYVIQIVPQLLGGFGDSSGDVREACLDASRTCFRNLSSFGVKQILPTLLEGLDEQAWRSKKGACDLLGAMAYLDPQQLAQRLPDIIPPLTEVLNDSHKEVRLAANRSLQRFGEVISNPEIKSIVSILLKALSDATKYTDQALQSLINIQFAHFLDSPSLALVVRILERGLGDRSSIKKKAAQIIGNLAHLTERKDLMAHLPILVSGLRVAMVDPVPATRATASKALGSLVEKLGEDALPDLIPSLMATLKSDTGAGDRLGSAQALSEVLAGLGTSRLEETLPSILQNVSSSKAAVREGFMTLFIFLPACFGNSFANYLVKIIPSILGGLADEVESIRETALRAGRLLVKNFATRSIDLLLPELERGLGDVNHRIRLSSVELIGDLLFNLSGISAKQVDDDEDLAFGASEAGQSLLEVLGEEKRNRVLSALYICRVDTSGLVRTAAINVWKALVATPRTLREITPTLTQLIIRRLASTSLEQKTIASNALGELIRKAGENVLATLLPTLEEGLETTDPEARQGICMALRDVIIAASPDAMEEHEKLLFGVVRKALVNSDENVRDAAAQAFDALQRSMGKKAVEQVLPYLLNLMGTEGEAENALSALLTLLTDHTRSNIILPNLVPTLLTTPISSFNAQALASLSRVASGALDRFSPTIIKTIIHSAAGAPEKDRPELMEALGDILLNTDDDDGLDTVMRTILDIVRGPHPQDSLLALEQLGPFVEHYEEDLTRFYPELMRVFVLGYDTSNTAYLDAAVAAQVRLVKRCKKDDLEALIAPTRITIRQLPTKPIPGFEHKLGISGVLPIFNHGLMYGTTHEREKSALAMADIIDRTSNASLARSVTGICGPLIRMFGEKSVDARSAIVYCMYRLVKRNPTGLRAFFPQLLRSFAKALATPESEIVRRRAALGLGELIKVHPRIDPLVIELVTGCKSEDDAGVRLAMQRALYNVVENAGKNLSQASISLVHGLVHENIDRDLSGQIANAMVLGALMDYLGEDQASTMVKKLVMPSSITHESVLNLNSVLVEAEEFMMTHFYKDLIEHLRLGLSNMDEFIVHHTILATGKVLLSEHLPEGEPAALKPIFQRLGELIDPSSGVSDHRRLALVVVKTVARLRNPVVHPHLGFLVPSTMAGVRDMVIPVKLAAEAAMVEMFRLVEEEAAMFDKWSKVPAVQPLLAKSGQIKQWVPRVGLRLAVATRERREANGPVEEEEDEEEVNCVGRVEPDEVGEE</sequence>
<protein>
    <recommendedName>
        <fullName evidence="3">eIF-2-alpha kinase activator GCN1</fullName>
    </recommendedName>
</protein>
<dbReference type="PANTHER" id="PTHR23346">
    <property type="entry name" value="TRANSLATIONAL ACTIVATOR GCN1-RELATED"/>
    <property type="match status" value="1"/>
</dbReference>
<dbReference type="InterPro" id="IPR056810">
    <property type="entry name" value="GNC1-like_N"/>
</dbReference>
<dbReference type="EMBL" id="MU004242">
    <property type="protein sequence ID" value="KAF2664507.1"/>
    <property type="molecule type" value="Genomic_DNA"/>
</dbReference>
<dbReference type="InterPro" id="IPR034085">
    <property type="entry name" value="TOG"/>
</dbReference>
<dbReference type="GO" id="GO:0030295">
    <property type="term" value="F:protein kinase activator activity"/>
    <property type="evidence" value="ECO:0007669"/>
    <property type="project" value="UniProtKB-ARBA"/>
</dbReference>
<dbReference type="Pfam" id="PF23271">
    <property type="entry name" value="HEAT_GCN1"/>
    <property type="match status" value="1"/>
</dbReference>
<organism evidence="7 8">
    <name type="scientific">Microthyrium microscopicum</name>
    <dbReference type="NCBI Taxonomy" id="703497"/>
    <lineage>
        <taxon>Eukaryota</taxon>
        <taxon>Fungi</taxon>
        <taxon>Dikarya</taxon>
        <taxon>Ascomycota</taxon>
        <taxon>Pezizomycotina</taxon>
        <taxon>Dothideomycetes</taxon>
        <taxon>Dothideomycetes incertae sedis</taxon>
        <taxon>Microthyriales</taxon>
        <taxon>Microthyriaceae</taxon>
        <taxon>Microthyrium</taxon>
    </lineage>
</organism>